<feature type="domain" description="DUF5931" evidence="6">
    <location>
        <begin position="22"/>
        <end position="146"/>
    </location>
</feature>
<comment type="caution">
    <text evidence="7">The sequence shown here is derived from an EMBL/GenBank/DDBJ whole genome shotgun (WGS) entry which is preliminary data.</text>
</comment>
<dbReference type="Pfam" id="PF19354">
    <property type="entry name" value="DUF5931"/>
    <property type="match status" value="1"/>
</dbReference>
<dbReference type="EMBL" id="QWLM01000001">
    <property type="protein sequence ID" value="RHW48142.1"/>
    <property type="molecule type" value="Genomic_DNA"/>
</dbReference>
<evidence type="ECO:0000256" key="2">
    <source>
        <dbReference type="ARBA" id="ARBA00022777"/>
    </source>
</evidence>
<dbReference type="GO" id="GO:0005524">
    <property type="term" value="F:ATP binding"/>
    <property type="evidence" value="ECO:0007669"/>
    <property type="project" value="UniProtKB-KW"/>
</dbReference>
<dbReference type="InterPro" id="IPR045975">
    <property type="entry name" value="DUF5931"/>
</dbReference>
<dbReference type="Proteomes" id="UP000285376">
    <property type="component" value="Unassembled WGS sequence"/>
</dbReference>
<feature type="transmembrane region" description="Helical" evidence="4">
    <location>
        <begin position="21"/>
        <end position="41"/>
    </location>
</feature>
<evidence type="ECO:0000259" key="6">
    <source>
        <dbReference type="Pfam" id="PF19354"/>
    </source>
</evidence>
<feature type="transmembrane region" description="Helical" evidence="4">
    <location>
        <begin position="81"/>
        <end position="101"/>
    </location>
</feature>
<dbReference type="Gene3D" id="3.30.565.10">
    <property type="entry name" value="Histidine kinase-like ATPase, C-terminal domain"/>
    <property type="match status" value="1"/>
</dbReference>
<dbReference type="GO" id="GO:0000160">
    <property type="term" value="P:phosphorelay signal transduction system"/>
    <property type="evidence" value="ECO:0007669"/>
    <property type="project" value="UniProtKB-KW"/>
</dbReference>
<sequence>MMSRTSEAEAQQAASDDPMKYLWATEGAFRMLTLAYSLFIHTGAVDHYTRPHLATALIAVQCIWSGVVALALFARPRWRSWLVAGDIVVTLGLMYATWIVADASWWDHNQSLPTTMWATNAVLAAGMQWGVTAGFLAGVGISLASLHIGDDLSWMVRSPTMPILVSSGIAAGVGGVGARRSHAQLVAALELRARAAERERLAREVHDGVLQVLALMGRKGPSFGAEGAALAQLATEQERALRTLIADVDEAPIVAPGSSSAPVDASTDGAPVDLRRELLALAGDRVRVSAGSSPVLLDAARAGELLAATKQALANTERHAGEHATAFVLLEDLDDEVTLTVRDDGPGIPDGRLAEAKAQGRMGVSRSIVGRVESIGGRAYLEAAPGEGVEWEFTLPR</sequence>
<evidence type="ECO:0000313" key="8">
    <source>
        <dbReference type="Proteomes" id="UP000285376"/>
    </source>
</evidence>
<dbReference type="InterPro" id="IPR036890">
    <property type="entry name" value="HATPase_C_sf"/>
</dbReference>
<dbReference type="PANTHER" id="PTHR24421:SF61">
    <property type="entry name" value="OXYGEN SENSOR HISTIDINE KINASE NREB"/>
    <property type="match status" value="1"/>
</dbReference>
<dbReference type="InterPro" id="IPR003594">
    <property type="entry name" value="HATPase_dom"/>
</dbReference>
<keyword evidence="4" id="KW-0472">Membrane</keyword>
<dbReference type="PANTHER" id="PTHR24421">
    <property type="entry name" value="NITRATE/NITRITE SENSOR PROTEIN NARX-RELATED"/>
    <property type="match status" value="1"/>
</dbReference>
<evidence type="ECO:0000313" key="7">
    <source>
        <dbReference type="EMBL" id="RHW48142.1"/>
    </source>
</evidence>
<keyword evidence="4" id="KW-1133">Transmembrane helix</keyword>
<dbReference type="SUPFAM" id="SSF55874">
    <property type="entry name" value="ATPase domain of HSP90 chaperone/DNA topoisomerase II/histidine kinase"/>
    <property type="match status" value="1"/>
</dbReference>
<feature type="domain" description="Histidine kinase/HSP90-like ATPase" evidence="5">
    <location>
        <begin position="309"/>
        <end position="396"/>
    </location>
</feature>
<dbReference type="Pfam" id="PF02518">
    <property type="entry name" value="HATPase_c"/>
    <property type="match status" value="1"/>
</dbReference>
<evidence type="ECO:0000256" key="4">
    <source>
        <dbReference type="SAM" id="Phobius"/>
    </source>
</evidence>
<accession>A0A417ZBV4</accession>
<keyword evidence="7" id="KW-0067">ATP-binding</keyword>
<gene>
    <name evidence="7" type="ORF">D1832_01575</name>
</gene>
<protein>
    <submittedName>
        <fullName evidence="7">ATP-binding protein</fullName>
    </submittedName>
</protein>
<proteinExistence type="predicted"/>
<name>A0A417ZBV4_9MICO</name>
<feature type="transmembrane region" description="Helical" evidence="4">
    <location>
        <begin position="53"/>
        <end position="74"/>
    </location>
</feature>
<dbReference type="InterPro" id="IPR050482">
    <property type="entry name" value="Sensor_HK_TwoCompSys"/>
</dbReference>
<keyword evidence="2" id="KW-0418">Kinase</keyword>
<dbReference type="GO" id="GO:0016301">
    <property type="term" value="F:kinase activity"/>
    <property type="evidence" value="ECO:0007669"/>
    <property type="project" value="UniProtKB-KW"/>
</dbReference>
<evidence type="ECO:0000256" key="1">
    <source>
        <dbReference type="ARBA" id="ARBA00022679"/>
    </source>
</evidence>
<organism evidence="7 8">
    <name type="scientific">Dermacoccus abyssi</name>
    <dbReference type="NCBI Taxonomy" id="322596"/>
    <lineage>
        <taxon>Bacteria</taxon>
        <taxon>Bacillati</taxon>
        <taxon>Actinomycetota</taxon>
        <taxon>Actinomycetes</taxon>
        <taxon>Micrococcales</taxon>
        <taxon>Dermacoccaceae</taxon>
        <taxon>Dermacoccus</taxon>
    </lineage>
</organism>
<evidence type="ECO:0000256" key="3">
    <source>
        <dbReference type="ARBA" id="ARBA00023012"/>
    </source>
</evidence>
<evidence type="ECO:0000259" key="5">
    <source>
        <dbReference type="Pfam" id="PF02518"/>
    </source>
</evidence>
<reference evidence="7 8" key="1">
    <citation type="submission" date="2018-08" db="EMBL/GenBank/DDBJ databases">
        <title>Whole genome sequence analysis of Dermacoccus abyssi bacteria isolated from Deep Mariana trench Micromonospora spp reveals genes involved in the environmental adaptation and production of secondary metabolites.</title>
        <authorList>
            <person name="Abdel-Mageed W.M."/>
            <person name="Lehri B."/>
            <person name="Nouioui I."/>
            <person name="Goodfellow I."/>
            <person name="Jaspars M."/>
            <person name="Karlyshev A."/>
        </authorList>
    </citation>
    <scope>NUCLEOTIDE SEQUENCE [LARGE SCALE GENOMIC DNA]</scope>
    <source>
        <strain evidence="7 8">MT1.1</strain>
    </source>
</reference>
<keyword evidence="4" id="KW-0812">Transmembrane</keyword>
<keyword evidence="3" id="KW-0902">Two-component regulatory system</keyword>
<dbReference type="AlphaFoldDB" id="A0A417ZBV4"/>
<feature type="transmembrane region" description="Helical" evidence="4">
    <location>
        <begin position="121"/>
        <end position="148"/>
    </location>
</feature>
<keyword evidence="7" id="KW-0547">Nucleotide-binding</keyword>
<dbReference type="NCBIfam" id="NF047322">
    <property type="entry name" value="HK_morpho_MacS"/>
    <property type="match status" value="1"/>
</dbReference>
<dbReference type="Gene3D" id="1.20.5.1930">
    <property type="match status" value="1"/>
</dbReference>
<keyword evidence="1" id="KW-0808">Transferase</keyword>